<comment type="caution">
    <text evidence="1">The sequence shown here is derived from an EMBL/GenBank/DDBJ whole genome shotgun (WGS) entry which is preliminary data.</text>
</comment>
<sequence length="464" mass="52868">MKSVRPSSTSGVEILSYEVWRLERSNLGEIEDYHTDGLKFNEDVLEKIPMNSTQNLLCSIDSEVEDLIIEKLSNQLGVLQQELRTEQSEWLRQKSLEALNEMNAEIYSTNERFESFKSDILDICSKIRGKIDSPPRGLVNNFIHVEDDVASITIPQTYKNNLNDLHNSDCFKSTDRVSNVSQLDYSNEDSFSAHSNVVQISKLTHSNIHHEILIDNSHFNTSMNSSPNKIFLNYHPENVFLPCPEGVMLLNHSSSINPYILAEIRWNLHSSLLKQLFRIGIVNHSDITNTDFLSLSNDLQSTRDRYSDNYPNYFLARKITLSDISLQIHHCNRDNKSKLFSHPMTELSKESKSIFESSSHGHSESLLLTRVSGVTDQRKGSTNNICNTSWDSENSDLVQGCNRFLPEIKKNKSFLQATATATYPCDRDGINKHLYIPLQILEETIPSDFSLSDLTDYSDLTSCT</sequence>
<accession>A0AAV7JHT3</accession>
<reference evidence="1 2" key="1">
    <citation type="journal article" date="2023" name="BMC Biol.">
        <title>The compact genome of the sponge Oopsacas minuta (Hexactinellida) is lacking key metazoan core genes.</title>
        <authorList>
            <person name="Santini S."/>
            <person name="Schenkelaars Q."/>
            <person name="Jourda C."/>
            <person name="Duchesne M."/>
            <person name="Belahbib H."/>
            <person name="Rocher C."/>
            <person name="Selva M."/>
            <person name="Riesgo A."/>
            <person name="Vervoort M."/>
            <person name="Leys S.P."/>
            <person name="Kodjabachian L."/>
            <person name="Le Bivic A."/>
            <person name="Borchiellini C."/>
            <person name="Claverie J.M."/>
            <person name="Renard E."/>
        </authorList>
    </citation>
    <scope>NUCLEOTIDE SEQUENCE [LARGE SCALE GENOMIC DNA]</scope>
    <source>
        <strain evidence="1">SPO-2</strain>
    </source>
</reference>
<keyword evidence="2" id="KW-1185">Reference proteome</keyword>
<dbReference type="AlphaFoldDB" id="A0AAV7JHT3"/>
<name>A0AAV7JHT3_9METZ</name>
<organism evidence="1 2">
    <name type="scientific">Oopsacas minuta</name>
    <dbReference type="NCBI Taxonomy" id="111878"/>
    <lineage>
        <taxon>Eukaryota</taxon>
        <taxon>Metazoa</taxon>
        <taxon>Porifera</taxon>
        <taxon>Hexactinellida</taxon>
        <taxon>Hexasterophora</taxon>
        <taxon>Lyssacinosida</taxon>
        <taxon>Leucopsacidae</taxon>
        <taxon>Oopsacas</taxon>
    </lineage>
</organism>
<evidence type="ECO:0000313" key="1">
    <source>
        <dbReference type="EMBL" id="KAI6648435.1"/>
    </source>
</evidence>
<proteinExistence type="predicted"/>
<dbReference type="Proteomes" id="UP001165289">
    <property type="component" value="Unassembled WGS sequence"/>
</dbReference>
<dbReference type="EMBL" id="JAKMXF010000331">
    <property type="protein sequence ID" value="KAI6648435.1"/>
    <property type="molecule type" value="Genomic_DNA"/>
</dbReference>
<gene>
    <name evidence="1" type="ORF">LOD99_8225</name>
</gene>
<protein>
    <submittedName>
        <fullName evidence="1">Uncharacterized protein</fullName>
    </submittedName>
</protein>
<evidence type="ECO:0000313" key="2">
    <source>
        <dbReference type="Proteomes" id="UP001165289"/>
    </source>
</evidence>